<comment type="caution">
    <text evidence="1">The sequence shown here is derived from an EMBL/GenBank/DDBJ whole genome shotgun (WGS) entry which is preliminary data.</text>
</comment>
<evidence type="ECO:0008006" key="3">
    <source>
        <dbReference type="Google" id="ProtNLM"/>
    </source>
</evidence>
<dbReference type="Proteomes" id="UP001227831">
    <property type="component" value="Unassembled WGS sequence"/>
</dbReference>
<name>A0ABU1A9G3_9LACO</name>
<evidence type="ECO:0000313" key="1">
    <source>
        <dbReference type="EMBL" id="MDQ7937087.1"/>
    </source>
</evidence>
<keyword evidence="2" id="KW-1185">Reference proteome</keyword>
<proteinExistence type="predicted"/>
<reference evidence="1 2" key="1">
    <citation type="journal article" date="2023" name="Int. J. Syst. Evol. Microbiol.">
        <title>Lactiplantibacillus brownii sp. nov., a novel psychrotolerant species isolated from sauerkraut.</title>
        <authorList>
            <person name="Heng Y.C."/>
            <person name="Silvaraju S."/>
            <person name="Lee J.K.Y."/>
            <person name="Kittelmann S."/>
        </authorList>
    </citation>
    <scope>NUCLEOTIDE SEQUENCE [LARGE SCALE GENOMIC DNA]</scope>
    <source>
        <strain evidence="1 2">WILCCON 0030</strain>
    </source>
</reference>
<organism evidence="1 2">
    <name type="scientific">Lactiplantibacillus brownii</name>
    <dbReference type="NCBI Taxonomy" id="3069269"/>
    <lineage>
        <taxon>Bacteria</taxon>
        <taxon>Bacillati</taxon>
        <taxon>Bacillota</taxon>
        <taxon>Bacilli</taxon>
        <taxon>Lactobacillales</taxon>
        <taxon>Lactobacillaceae</taxon>
        <taxon>Lactiplantibacillus</taxon>
    </lineage>
</organism>
<dbReference type="EMBL" id="JAVCWF010000001">
    <property type="protein sequence ID" value="MDQ7937087.1"/>
    <property type="molecule type" value="Genomic_DNA"/>
</dbReference>
<dbReference type="RefSeq" id="WP_308702864.1">
    <property type="nucleotide sequence ID" value="NZ_AP027463.1"/>
</dbReference>
<evidence type="ECO:0000313" key="2">
    <source>
        <dbReference type="Proteomes" id="UP001227831"/>
    </source>
</evidence>
<gene>
    <name evidence="1" type="ORF">RA086_05525</name>
</gene>
<sequence>MDQKLVREITKLVTDLVRGERKREIANEQTWRVKNTKLLLKNYDILKEHSKDIDTDIDRYLKDVFDQDDLKLRSIAGYKARTNKMMEYTDLMLAAYRSYADKRDDATRRRYYIIRYLYIEPKKLTLIQIANRFGVAERTIMRDQKEAVKEFSIFLFGIVSIEEMVG</sequence>
<accession>A0ABU1A9G3</accession>
<protein>
    <recommendedName>
        <fullName evidence="3">Helix-turn-helix type 11 domain-containing protein</fullName>
    </recommendedName>
</protein>